<comment type="subcellular location">
    <subcellularLocation>
        <location evidence="1">Nucleus</location>
    </subcellularLocation>
</comment>
<evidence type="ECO:0000256" key="1">
    <source>
        <dbReference type="ARBA" id="ARBA00004123"/>
    </source>
</evidence>
<dbReference type="Proteomes" id="UP001165289">
    <property type="component" value="Unassembled WGS sequence"/>
</dbReference>
<evidence type="ECO:0000313" key="7">
    <source>
        <dbReference type="EMBL" id="KAI6648981.1"/>
    </source>
</evidence>
<gene>
    <name evidence="7" type="ORF">LOD99_6864</name>
</gene>
<proteinExistence type="predicted"/>
<comment type="caution">
    <text evidence="7">The sequence shown here is derived from an EMBL/GenBank/DDBJ whole genome shotgun (WGS) entry which is preliminary data.</text>
</comment>
<dbReference type="InterPro" id="IPR052035">
    <property type="entry name" value="ZnF_BED_domain_contain"/>
</dbReference>
<dbReference type="EMBL" id="JAKMXF010000323">
    <property type="protein sequence ID" value="KAI6648981.1"/>
    <property type="molecule type" value="Genomic_DNA"/>
</dbReference>
<dbReference type="GO" id="GO:0005634">
    <property type="term" value="C:nucleus"/>
    <property type="evidence" value="ECO:0007669"/>
    <property type="project" value="UniProtKB-SubCell"/>
</dbReference>
<dbReference type="Gene3D" id="1.10.10.1070">
    <property type="entry name" value="Zinc finger, BED domain-containing"/>
    <property type="match status" value="1"/>
</dbReference>
<dbReference type="InterPro" id="IPR012337">
    <property type="entry name" value="RNaseH-like_sf"/>
</dbReference>
<keyword evidence="3" id="KW-0863">Zinc-finger</keyword>
<evidence type="ECO:0000313" key="8">
    <source>
        <dbReference type="Proteomes" id="UP001165289"/>
    </source>
</evidence>
<dbReference type="SUPFAM" id="SSF53098">
    <property type="entry name" value="Ribonuclease H-like"/>
    <property type="match status" value="1"/>
</dbReference>
<keyword evidence="5" id="KW-0539">Nucleus</keyword>
<name>A0AAV7JJK7_9METZ</name>
<dbReference type="GO" id="GO:0008270">
    <property type="term" value="F:zinc ion binding"/>
    <property type="evidence" value="ECO:0007669"/>
    <property type="project" value="UniProtKB-KW"/>
</dbReference>
<dbReference type="GO" id="GO:0046983">
    <property type="term" value="F:protein dimerization activity"/>
    <property type="evidence" value="ECO:0007669"/>
    <property type="project" value="InterPro"/>
</dbReference>
<reference evidence="7 8" key="1">
    <citation type="journal article" date="2023" name="BMC Biol.">
        <title>The compact genome of the sponge Oopsacas minuta (Hexactinellida) is lacking key metazoan core genes.</title>
        <authorList>
            <person name="Santini S."/>
            <person name="Schenkelaars Q."/>
            <person name="Jourda C."/>
            <person name="Duchesne M."/>
            <person name="Belahbib H."/>
            <person name="Rocher C."/>
            <person name="Selva M."/>
            <person name="Riesgo A."/>
            <person name="Vervoort M."/>
            <person name="Leys S.P."/>
            <person name="Kodjabachian L."/>
            <person name="Le Bivic A."/>
            <person name="Borchiellini C."/>
            <person name="Claverie J.M."/>
            <person name="Renard E."/>
        </authorList>
    </citation>
    <scope>NUCLEOTIDE SEQUENCE [LARGE SCALE GENOMIC DNA]</scope>
    <source>
        <strain evidence="7">SPO-2</strain>
    </source>
</reference>
<feature type="domain" description="HAT C-terminal dimerisation" evidence="6">
    <location>
        <begin position="559"/>
        <end position="635"/>
    </location>
</feature>
<sequence>MSNNCEDLRAALHHGDMFLCNNDDPKCKADVWKKFRLIKIKATNELLFGWSACKDCFVCLKFKAKQTDGSVRLYGTKNLADHCKTCSLKGETQSSVASFFKKTPGKHFTREEGKRVKDAEVRMVVQGGTSFMFVDNPGLRLFAQKMIQIGSMYGNLDVNDVLFGRETVKKSTFEKMNECQEKIKKSIVECSLNKMVAFTTDLATDNINHNSYLDFTVFWIDGSWTLNHSMYRCSYFPEKHTAVNIEKVIDENLSELNLSLVDTPCTTDKGSNFICATLAKTHVDCACHRINTVIDIAWKQAMDSNPELKFLDQSAHTLVKFVNQACGIQSELPTTLKHGGETRPWRSLYSMFFSILVSRETLVIELRKRKRENLIYHFDIDLLREVVEFLSGFSDLFDLLEYANKPTLQNVVPVYYTLYELWQIKEEDSEIQQVLKAEFLPVLTEKLWDSIGMLHLSATFLDPSLRSFTFVRSKVDREGFFRQIKESLLILAKEVAQTNECVNIEDVAITNFELDQSNLDVQPQKKVKYDPFSWFQINETTTPTTTNQITDIDLQFNEELQMYIQETVPKRENFNLLDWWKQKKLRFPLLSKIAMRLLVIQASSSESERHFSAFNARHIATSQRNAMLPETIEAVSVVLEGYKNNLIY</sequence>
<evidence type="ECO:0000256" key="3">
    <source>
        <dbReference type="ARBA" id="ARBA00022771"/>
    </source>
</evidence>
<evidence type="ECO:0000256" key="2">
    <source>
        <dbReference type="ARBA" id="ARBA00022723"/>
    </source>
</evidence>
<evidence type="ECO:0000256" key="4">
    <source>
        <dbReference type="ARBA" id="ARBA00022833"/>
    </source>
</evidence>
<organism evidence="7 8">
    <name type="scientific">Oopsacas minuta</name>
    <dbReference type="NCBI Taxonomy" id="111878"/>
    <lineage>
        <taxon>Eukaryota</taxon>
        <taxon>Metazoa</taxon>
        <taxon>Porifera</taxon>
        <taxon>Hexactinellida</taxon>
        <taxon>Hexasterophora</taxon>
        <taxon>Lyssacinosida</taxon>
        <taxon>Leucopsacidae</taxon>
        <taxon>Oopsacas</taxon>
    </lineage>
</organism>
<keyword evidence="4" id="KW-0862">Zinc</keyword>
<dbReference type="PANTHER" id="PTHR46481">
    <property type="entry name" value="ZINC FINGER BED DOMAIN-CONTAINING PROTEIN 4"/>
    <property type="match status" value="1"/>
</dbReference>
<dbReference type="InterPro" id="IPR008906">
    <property type="entry name" value="HATC_C_dom"/>
</dbReference>
<evidence type="ECO:0000259" key="6">
    <source>
        <dbReference type="Pfam" id="PF05699"/>
    </source>
</evidence>
<accession>A0AAV7JJK7</accession>
<protein>
    <submittedName>
        <fullName evidence="7">Hobo element transposase HFL1</fullName>
    </submittedName>
</protein>
<evidence type="ECO:0000256" key="5">
    <source>
        <dbReference type="ARBA" id="ARBA00023242"/>
    </source>
</evidence>
<dbReference type="PANTHER" id="PTHR46481:SF10">
    <property type="entry name" value="ZINC FINGER BED DOMAIN-CONTAINING PROTEIN 39"/>
    <property type="match status" value="1"/>
</dbReference>
<dbReference type="AlphaFoldDB" id="A0AAV7JJK7"/>
<dbReference type="Pfam" id="PF05699">
    <property type="entry name" value="Dimer_Tnp_hAT"/>
    <property type="match status" value="1"/>
</dbReference>
<dbReference type="SUPFAM" id="SSF140996">
    <property type="entry name" value="Hermes dimerisation domain"/>
    <property type="match status" value="1"/>
</dbReference>
<keyword evidence="8" id="KW-1185">Reference proteome</keyword>
<keyword evidence="2" id="KW-0479">Metal-binding</keyword>